<keyword evidence="3" id="KW-0378">Hydrolase</keyword>
<dbReference type="SUPFAM" id="SSF53474">
    <property type="entry name" value="alpha/beta-Hydrolases"/>
    <property type="match status" value="1"/>
</dbReference>
<evidence type="ECO:0000256" key="1">
    <source>
        <dbReference type="SAM" id="MobiDB-lite"/>
    </source>
</evidence>
<feature type="domain" description="BD-FAE-like" evidence="2">
    <location>
        <begin position="171"/>
        <end position="260"/>
    </location>
</feature>
<accession>A0ABT7INN4</accession>
<evidence type="ECO:0000313" key="4">
    <source>
        <dbReference type="Proteomes" id="UP001165481"/>
    </source>
</evidence>
<dbReference type="GO" id="GO:0016787">
    <property type="term" value="F:hydrolase activity"/>
    <property type="evidence" value="ECO:0007669"/>
    <property type="project" value="UniProtKB-KW"/>
</dbReference>
<feature type="compositionally biased region" description="Basic and acidic residues" evidence="1">
    <location>
        <begin position="22"/>
        <end position="39"/>
    </location>
</feature>
<proteinExistence type="predicted"/>
<comment type="caution">
    <text evidence="3">The sequence shown here is derived from an EMBL/GenBank/DDBJ whole genome shotgun (WGS) entry which is preliminary data.</text>
</comment>
<gene>
    <name evidence="3" type="ORF">MUN46_008625</name>
</gene>
<feature type="region of interest" description="Disordered" evidence="1">
    <location>
        <begin position="1"/>
        <end position="39"/>
    </location>
</feature>
<name>A0ABT7INN4_9BURK</name>
<dbReference type="Gene3D" id="3.40.50.1820">
    <property type="entry name" value="alpha/beta hydrolase"/>
    <property type="match status" value="1"/>
</dbReference>
<reference evidence="3" key="1">
    <citation type="submission" date="2023-03" db="EMBL/GenBank/DDBJ databases">
        <title>Mesosutterella sp. nov. isolated from porcine feces.</title>
        <authorList>
            <person name="Yu S."/>
        </authorList>
    </citation>
    <scope>NUCLEOTIDE SEQUENCE</scope>
    <source>
        <strain evidence="3">AGMB02718</strain>
    </source>
</reference>
<sequence length="363" mass="39306">MSQPAGARSGRPSQSFFRPGRGRTDAGRPFRHGSETEFPDGEKIFAARGGQAPAGGGCNFGRRKRHDAGSGGFTRGSALEEVFRDRTLGPYAALLFPPEGFRSGRTLGSLQLLWYSEIDPDATVEIVNTLKKRAAAGEPVFLPLYSEEEIRRDPAKRGTSLVFFKGRPGAPFALCCAGGGFAYVGAMHDSFPHALELSKRGFNAFAIIYRPDARRAMEDLARALSVIFSRAKELRVDTRGYSLWGGSAGARMAAWAGTYGTAPFGGPQLPRPAAVIMQYTGLSGDVDGRTPPTYANVGDEDAIADWRVMRLRIESIRALGIPAVLRVYRGLRHGFGLGRGTAAEGWIDEAAAFWEQQRKTARS</sequence>
<evidence type="ECO:0000259" key="2">
    <source>
        <dbReference type="Pfam" id="PF20434"/>
    </source>
</evidence>
<dbReference type="Pfam" id="PF20434">
    <property type="entry name" value="BD-FAE"/>
    <property type="match status" value="1"/>
</dbReference>
<dbReference type="EMBL" id="JAKZJU020000001">
    <property type="protein sequence ID" value="MDL2059994.1"/>
    <property type="molecule type" value="Genomic_DNA"/>
</dbReference>
<dbReference type="RefSeq" id="WP_243376292.1">
    <property type="nucleotide sequence ID" value="NZ_JAKZJU020000001.1"/>
</dbReference>
<dbReference type="InterPro" id="IPR049492">
    <property type="entry name" value="BD-FAE-like_dom"/>
</dbReference>
<dbReference type="Proteomes" id="UP001165481">
    <property type="component" value="Unassembled WGS sequence"/>
</dbReference>
<evidence type="ECO:0000313" key="3">
    <source>
        <dbReference type="EMBL" id="MDL2059994.1"/>
    </source>
</evidence>
<organism evidence="3 4">
    <name type="scientific">Mesosutterella faecium</name>
    <dbReference type="NCBI Taxonomy" id="2925194"/>
    <lineage>
        <taxon>Bacteria</taxon>
        <taxon>Pseudomonadati</taxon>
        <taxon>Pseudomonadota</taxon>
        <taxon>Betaproteobacteria</taxon>
        <taxon>Burkholderiales</taxon>
        <taxon>Sutterellaceae</taxon>
        <taxon>Mesosutterella</taxon>
    </lineage>
</organism>
<dbReference type="InterPro" id="IPR029058">
    <property type="entry name" value="AB_hydrolase_fold"/>
</dbReference>
<keyword evidence="4" id="KW-1185">Reference proteome</keyword>
<protein>
    <submittedName>
        <fullName evidence="3">Alpha/beta hydrolase</fullName>
    </submittedName>
</protein>